<dbReference type="SUPFAM" id="SSF52540">
    <property type="entry name" value="P-loop containing nucleoside triphosphate hydrolases"/>
    <property type="match status" value="1"/>
</dbReference>
<dbReference type="Pfam" id="PF13191">
    <property type="entry name" value="AAA_16"/>
    <property type="match status" value="1"/>
</dbReference>
<dbReference type="STRING" id="414684.RC1_3708"/>
<dbReference type="SUPFAM" id="SSF48452">
    <property type="entry name" value="TPR-like"/>
    <property type="match status" value="1"/>
</dbReference>
<dbReference type="Pfam" id="PF00196">
    <property type="entry name" value="GerE"/>
    <property type="match status" value="1"/>
</dbReference>
<gene>
    <name evidence="5" type="ordered locus">RC1_3708</name>
</gene>
<dbReference type="Gene3D" id="1.10.10.10">
    <property type="entry name" value="Winged helix-like DNA-binding domain superfamily/Winged helix DNA-binding domain"/>
    <property type="match status" value="1"/>
</dbReference>
<evidence type="ECO:0000313" key="5">
    <source>
        <dbReference type="EMBL" id="ACJ01051.1"/>
    </source>
</evidence>
<protein>
    <submittedName>
        <fullName evidence="5">Transcriptional regulator, LuxR family protein</fullName>
    </submittedName>
</protein>
<dbReference type="OrthoDB" id="9807052at2"/>
<dbReference type="Pfam" id="PF17874">
    <property type="entry name" value="TPR_MalT"/>
    <property type="match status" value="1"/>
</dbReference>
<keyword evidence="6" id="KW-1185">Reference proteome</keyword>
<dbReference type="GO" id="GO:0006355">
    <property type="term" value="P:regulation of DNA-templated transcription"/>
    <property type="evidence" value="ECO:0007669"/>
    <property type="project" value="InterPro"/>
</dbReference>
<dbReference type="PANTHER" id="PTHR44688:SF16">
    <property type="entry name" value="DNA-BINDING TRANSCRIPTIONAL ACTIVATOR DEVR_DOSR"/>
    <property type="match status" value="1"/>
</dbReference>
<name>B6IXM7_RHOCS</name>
<dbReference type="EMBL" id="CP000613">
    <property type="protein sequence ID" value="ACJ01051.1"/>
    <property type="molecule type" value="Genomic_DNA"/>
</dbReference>
<keyword evidence="1" id="KW-0805">Transcription regulation</keyword>
<dbReference type="SMART" id="SM00421">
    <property type="entry name" value="HTH_LUXR"/>
    <property type="match status" value="1"/>
</dbReference>
<dbReference type="CDD" id="cd06170">
    <property type="entry name" value="LuxR_C_like"/>
    <property type="match status" value="1"/>
</dbReference>
<dbReference type="KEGG" id="rce:RC1_3708"/>
<dbReference type="InterPro" id="IPR000792">
    <property type="entry name" value="Tscrpt_reg_LuxR_C"/>
</dbReference>
<dbReference type="GO" id="GO:0003677">
    <property type="term" value="F:DNA binding"/>
    <property type="evidence" value="ECO:0007669"/>
    <property type="project" value="UniProtKB-KW"/>
</dbReference>
<dbReference type="InterPro" id="IPR041664">
    <property type="entry name" value="AAA_16"/>
</dbReference>
<dbReference type="eggNOG" id="COG2909">
    <property type="taxonomic scope" value="Bacteria"/>
</dbReference>
<dbReference type="InterPro" id="IPR027417">
    <property type="entry name" value="P-loop_NTPase"/>
</dbReference>
<dbReference type="SUPFAM" id="SSF46894">
    <property type="entry name" value="C-terminal effector domain of the bipartite response regulators"/>
    <property type="match status" value="1"/>
</dbReference>
<accession>B6IXM7</accession>
<evidence type="ECO:0000256" key="2">
    <source>
        <dbReference type="ARBA" id="ARBA00023125"/>
    </source>
</evidence>
<dbReference type="Proteomes" id="UP000001591">
    <property type="component" value="Chromosome"/>
</dbReference>
<proteinExistence type="predicted"/>
<dbReference type="Gene3D" id="3.40.50.300">
    <property type="entry name" value="P-loop containing nucleotide triphosphate hydrolases"/>
    <property type="match status" value="1"/>
</dbReference>
<dbReference type="PANTHER" id="PTHR44688">
    <property type="entry name" value="DNA-BINDING TRANSCRIPTIONAL ACTIVATOR DEVR_DOSR"/>
    <property type="match status" value="1"/>
</dbReference>
<evidence type="ECO:0000313" key="6">
    <source>
        <dbReference type="Proteomes" id="UP000001591"/>
    </source>
</evidence>
<dbReference type="InterPro" id="IPR041617">
    <property type="entry name" value="TPR_MalT"/>
</dbReference>
<evidence type="ECO:0000256" key="3">
    <source>
        <dbReference type="ARBA" id="ARBA00023163"/>
    </source>
</evidence>
<evidence type="ECO:0000256" key="1">
    <source>
        <dbReference type="ARBA" id="ARBA00023015"/>
    </source>
</evidence>
<dbReference type="InterPro" id="IPR016032">
    <property type="entry name" value="Sig_transdc_resp-reg_C-effctor"/>
</dbReference>
<dbReference type="AlphaFoldDB" id="B6IXM7"/>
<dbReference type="HOGENOM" id="CLU_006325_2_0_5"/>
<dbReference type="Gene3D" id="1.25.40.10">
    <property type="entry name" value="Tetratricopeptide repeat domain"/>
    <property type="match status" value="1"/>
</dbReference>
<reference evidence="5 6" key="1">
    <citation type="journal article" date="2010" name="BMC Genomics">
        <title>Metabolic flexibility revealed in the genome of the cyst-forming alpha-1 proteobacterium Rhodospirillum centenum.</title>
        <authorList>
            <person name="Lu Y.K."/>
            <person name="Marden J."/>
            <person name="Han M."/>
            <person name="Swingley W.D."/>
            <person name="Mastrian S.D."/>
            <person name="Chowdhury S.R."/>
            <person name="Hao J."/>
            <person name="Helmy T."/>
            <person name="Kim S."/>
            <person name="Kurdoglu A.A."/>
            <person name="Matthies H.J."/>
            <person name="Rollo D."/>
            <person name="Stothard P."/>
            <person name="Blankenship R.E."/>
            <person name="Bauer C.E."/>
            <person name="Touchman J.W."/>
        </authorList>
    </citation>
    <scope>NUCLEOTIDE SEQUENCE [LARGE SCALE GENOMIC DNA]</scope>
    <source>
        <strain evidence="6">ATCC 51521 / SW</strain>
    </source>
</reference>
<dbReference type="Pfam" id="PF25873">
    <property type="entry name" value="WHD_MalT"/>
    <property type="match status" value="1"/>
</dbReference>
<evidence type="ECO:0000259" key="4">
    <source>
        <dbReference type="PROSITE" id="PS50043"/>
    </source>
</evidence>
<dbReference type="InterPro" id="IPR011990">
    <property type="entry name" value="TPR-like_helical_dom_sf"/>
</dbReference>
<keyword evidence="3" id="KW-0804">Transcription</keyword>
<dbReference type="PROSITE" id="PS50043">
    <property type="entry name" value="HTH_LUXR_2"/>
    <property type="match status" value="1"/>
</dbReference>
<organism evidence="5 6">
    <name type="scientific">Rhodospirillum centenum (strain ATCC 51521 / SW)</name>
    <dbReference type="NCBI Taxonomy" id="414684"/>
    <lineage>
        <taxon>Bacteria</taxon>
        <taxon>Pseudomonadati</taxon>
        <taxon>Pseudomonadota</taxon>
        <taxon>Alphaproteobacteria</taxon>
        <taxon>Rhodospirillales</taxon>
        <taxon>Rhodospirillaceae</taxon>
        <taxon>Rhodospirillum</taxon>
    </lineage>
</organism>
<dbReference type="RefSeq" id="WP_012568824.1">
    <property type="nucleotide sequence ID" value="NC_011420.2"/>
</dbReference>
<dbReference type="PROSITE" id="PS00622">
    <property type="entry name" value="HTH_LUXR_1"/>
    <property type="match status" value="1"/>
</dbReference>
<dbReference type="InterPro" id="IPR059106">
    <property type="entry name" value="WHD_MalT"/>
</dbReference>
<feature type="domain" description="HTH luxR-type" evidence="4">
    <location>
        <begin position="839"/>
        <end position="904"/>
    </location>
</feature>
<dbReference type="InterPro" id="IPR036388">
    <property type="entry name" value="WH-like_DNA-bd_sf"/>
</dbReference>
<keyword evidence="2" id="KW-0238">DNA-binding</keyword>
<dbReference type="PRINTS" id="PR00038">
    <property type="entry name" value="HTHLUXR"/>
</dbReference>
<sequence>MSTLVTGPDWIIPTKLAPPHQLVDLVDRAGLVGRLEEGRSARLQLVVGAAGSGKTTLLGQWQRQLARAGIPCGWLSLDEDDGDPTHLISYVVLSLARAGVPLGQLTRLAQQGLVDMPCKAALSALVNQIAGHGGPVVLILDDFHRAESREVDALLGGLLSFLPANLSLVISGRDRPKLPLAGLKAMGQVRELTAGDLRFSAQEARHILHDLLPDADISALTERTEGWAVAIQLARIWLEAGSDRARLLDRFCGSTRDVADYLAEQVLADLPEDLRQFLMQTAILERVNADLAEAVTGRGGARARLARLSRLDSLLVPLDGEGSGGWLRYHHLLRDYLRDVLARDHAALLPDLHARASRWFEARGFLTEAVRHARLGGDLASAARLVESAGGWSLILSGGIGLLRNLLQNFPAESFLRHPRLGISRVYLHIKDGELAQARRLLHRIPGADRPLELIQEQPAFARDALIIGSLLAGYEDAAPTADGLVALRRVIDDMPEDDQIGSGALRTVEAVQLLHLGDLAGVERAGRRALRHMSAANSILGLAYCLFHLGQSALYRGLRREAEATYREAMAIAADNFGADSGLKAVAAVLLAEVLHEAGHGDEARALIGPALAQIETADGWLDIYASGYRVAAALQLAQGEHDGALAVLARGERTAAERGLARLGRLIACERARILTAMGETAWARDALAPLQAELPLMRASPAAWRERHAFLTVQARLLLAEGHPHAALEAAGEAAERAREAGMTVHRIQALVLKAEAATRLAVESGGPHDTTADPVAELAQALTLAAPEGLRQVFLEHGERLAPLLRDCLRRSREIGLDSLARAFAEELERTLARPRDEADTLSPRERAVVIELCRGASNKEIARALAMTENTVKFHLKNIFGKLGVDRRAAAIITARRLLGLS</sequence>